<dbReference type="PANTHER" id="PTHR47933">
    <property type="entry name" value="PENTATRICOPEPTIDE REPEAT-CONTAINING PROTEIN 1, MITOCHONDRIAL"/>
    <property type="match status" value="1"/>
</dbReference>
<name>A0A6A6KMI3_HEVBR</name>
<accession>A0A6A6KMI3</accession>
<evidence type="ECO:0000313" key="3">
    <source>
        <dbReference type="EMBL" id="KAF2290191.1"/>
    </source>
</evidence>
<gene>
    <name evidence="3" type="ORF">GH714_003988</name>
</gene>
<organism evidence="3 4">
    <name type="scientific">Hevea brasiliensis</name>
    <name type="common">Para rubber tree</name>
    <name type="synonym">Siphonia brasiliensis</name>
    <dbReference type="NCBI Taxonomy" id="3981"/>
    <lineage>
        <taxon>Eukaryota</taxon>
        <taxon>Viridiplantae</taxon>
        <taxon>Streptophyta</taxon>
        <taxon>Embryophyta</taxon>
        <taxon>Tracheophyta</taxon>
        <taxon>Spermatophyta</taxon>
        <taxon>Magnoliopsida</taxon>
        <taxon>eudicotyledons</taxon>
        <taxon>Gunneridae</taxon>
        <taxon>Pentapetalae</taxon>
        <taxon>rosids</taxon>
        <taxon>fabids</taxon>
        <taxon>Malpighiales</taxon>
        <taxon>Euphorbiaceae</taxon>
        <taxon>Crotonoideae</taxon>
        <taxon>Micrandreae</taxon>
        <taxon>Hevea</taxon>
    </lineage>
</organism>
<dbReference type="Pfam" id="PF01535">
    <property type="entry name" value="PPR"/>
    <property type="match status" value="1"/>
</dbReference>
<dbReference type="InterPro" id="IPR002885">
    <property type="entry name" value="PPR_rpt"/>
</dbReference>
<dbReference type="InterPro" id="IPR051240">
    <property type="entry name" value="Mito_RNA-Proc/Resp"/>
</dbReference>
<dbReference type="PANTHER" id="PTHR47933:SF10">
    <property type="entry name" value="OS03G0162900 PROTEIN"/>
    <property type="match status" value="1"/>
</dbReference>
<evidence type="ECO:0000313" key="4">
    <source>
        <dbReference type="Proteomes" id="UP000467840"/>
    </source>
</evidence>
<comment type="caution">
    <text evidence="3">The sequence shown here is derived from an EMBL/GenBank/DDBJ whole genome shotgun (WGS) entry which is preliminary data.</text>
</comment>
<dbReference type="EMBL" id="JAAGAX010000015">
    <property type="protein sequence ID" value="KAF2290191.1"/>
    <property type="molecule type" value="Genomic_DNA"/>
</dbReference>
<dbReference type="Gene3D" id="1.25.40.10">
    <property type="entry name" value="Tetratricopeptide repeat domain"/>
    <property type="match status" value="2"/>
</dbReference>
<sequence length="245" mass="27327">MLRTEELRCPTDAKTYNIIISLHEDMVSEMDEKGLEEVSSYKNRTSECYSANIDPYGEHAHILEAAKVFSCCRDQNKLTVLDFNVTIKAYGLVKNYDKACDLFDSIFSCGVVPDKCSFSSLIQILAVLSYPTKQNTTEENARGRTEELYKETIGFDGKAEVIVYGVWINAFADAGSVKKAITYVDAMKRAVLPGNTVLYNSLIKLYTKLASHWQAGNNKKDLNGGLQARLMALSKVDVDDEIGDM</sequence>
<dbReference type="Pfam" id="PF13812">
    <property type="entry name" value="PPR_3"/>
    <property type="match status" value="1"/>
</dbReference>
<evidence type="ECO:0000256" key="2">
    <source>
        <dbReference type="ARBA" id="ARBA00022737"/>
    </source>
</evidence>
<dbReference type="InterPro" id="IPR011990">
    <property type="entry name" value="TPR-like_helical_dom_sf"/>
</dbReference>
<dbReference type="GO" id="GO:0003729">
    <property type="term" value="F:mRNA binding"/>
    <property type="evidence" value="ECO:0007669"/>
    <property type="project" value="TreeGrafter"/>
</dbReference>
<dbReference type="Proteomes" id="UP000467840">
    <property type="component" value="Chromosome 2"/>
</dbReference>
<protein>
    <recommendedName>
        <fullName evidence="5">Pentacotripeptide-repeat region of PRORP domain-containing protein</fullName>
    </recommendedName>
</protein>
<reference evidence="3 4" key="1">
    <citation type="journal article" date="2020" name="Mol. Plant">
        <title>The Chromosome-Based Rubber Tree Genome Provides New Insights into Spurge Genome Evolution and Rubber Biosynthesis.</title>
        <authorList>
            <person name="Liu J."/>
            <person name="Shi C."/>
            <person name="Shi C.C."/>
            <person name="Li W."/>
            <person name="Zhang Q.J."/>
            <person name="Zhang Y."/>
            <person name="Li K."/>
            <person name="Lu H.F."/>
            <person name="Shi C."/>
            <person name="Zhu S.T."/>
            <person name="Xiao Z.Y."/>
            <person name="Nan H."/>
            <person name="Yue Y."/>
            <person name="Zhu X.G."/>
            <person name="Wu Y."/>
            <person name="Hong X.N."/>
            <person name="Fan G.Y."/>
            <person name="Tong Y."/>
            <person name="Zhang D."/>
            <person name="Mao C.L."/>
            <person name="Liu Y.L."/>
            <person name="Hao S.J."/>
            <person name="Liu W.Q."/>
            <person name="Lv M.Q."/>
            <person name="Zhang H.B."/>
            <person name="Liu Y."/>
            <person name="Hu-Tang G.R."/>
            <person name="Wang J.P."/>
            <person name="Wang J.H."/>
            <person name="Sun Y.H."/>
            <person name="Ni S.B."/>
            <person name="Chen W.B."/>
            <person name="Zhang X.C."/>
            <person name="Jiao Y.N."/>
            <person name="Eichler E.E."/>
            <person name="Li G.H."/>
            <person name="Liu X."/>
            <person name="Gao L.Z."/>
        </authorList>
    </citation>
    <scope>NUCLEOTIDE SEQUENCE [LARGE SCALE GENOMIC DNA]</scope>
    <source>
        <strain evidence="4">cv. GT1</strain>
        <tissue evidence="3">Leaf</tissue>
    </source>
</reference>
<dbReference type="NCBIfam" id="TIGR00756">
    <property type="entry name" value="PPR"/>
    <property type="match status" value="1"/>
</dbReference>
<dbReference type="AlphaFoldDB" id="A0A6A6KMI3"/>
<keyword evidence="2" id="KW-0677">Repeat</keyword>
<keyword evidence="4" id="KW-1185">Reference proteome</keyword>
<comment type="similarity">
    <text evidence="1">Belongs to the PPR family. P subfamily.</text>
</comment>
<evidence type="ECO:0008006" key="5">
    <source>
        <dbReference type="Google" id="ProtNLM"/>
    </source>
</evidence>
<proteinExistence type="inferred from homology"/>
<evidence type="ECO:0000256" key="1">
    <source>
        <dbReference type="ARBA" id="ARBA00007626"/>
    </source>
</evidence>